<dbReference type="OrthoDB" id="7339153at2759"/>
<evidence type="ECO:0000313" key="1">
    <source>
        <dbReference type="EMBL" id="GBP49665.1"/>
    </source>
</evidence>
<keyword evidence="2" id="KW-1185">Reference proteome</keyword>
<protein>
    <submittedName>
        <fullName evidence="1">Uncharacterized protein</fullName>
    </submittedName>
</protein>
<accession>A0A4C1WHT4</accession>
<gene>
    <name evidence="1" type="ORF">EVAR_33298_1</name>
</gene>
<proteinExistence type="predicted"/>
<name>A0A4C1WHT4_EUMVA</name>
<sequence length="121" mass="13291">MDFDHNGFQGLMMEPEGKHRNSIMKQRILAVFGLVEIVLRCTLTMNDFQGLMMQLEGSDNGAGSLEAPSSDPESQSWSKSFQFQQAQICRPRWLGVGRGPSMASVTKVVILSGTTVLISTP</sequence>
<evidence type="ECO:0000313" key="2">
    <source>
        <dbReference type="Proteomes" id="UP000299102"/>
    </source>
</evidence>
<comment type="caution">
    <text evidence="1">The sequence shown here is derived from an EMBL/GenBank/DDBJ whole genome shotgun (WGS) entry which is preliminary data.</text>
</comment>
<dbReference type="Proteomes" id="UP000299102">
    <property type="component" value="Unassembled WGS sequence"/>
</dbReference>
<dbReference type="EMBL" id="BGZK01000550">
    <property type="protein sequence ID" value="GBP49665.1"/>
    <property type="molecule type" value="Genomic_DNA"/>
</dbReference>
<reference evidence="1 2" key="1">
    <citation type="journal article" date="2019" name="Commun. Biol.">
        <title>The bagworm genome reveals a unique fibroin gene that provides high tensile strength.</title>
        <authorList>
            <person name="Kono N."/>
            <person name="Nakamura H."/>
            <person name="Ohtoshi R."/>
            <person name="Tomita M."/>
            <person name="Numata K."/>
            <person name="Arakawa K."/>
        </authorList>
    </citation>
    <scope>NUCLEOTIDE SEQUENCE [LARGE SCALE GENOMIC DNA]</scope>
</reference>
<organism evidence="1 2">
    <name type="scientific">Eumeta variegata</name>
    <name type="common">Bagworm moth</name>
    <name type="synonym">Eumeta japonica</name>
    <dbReference type="NCBI Taxonomy" id="151549"/>
    <lineage>
        <taxon>Eukaryota</taxon>
        <taxon>Metazoa</taxon>
        <taxon>Ecdysozoa</taxon>
        <taxon>Arthropoda</taxon>
        <taxon>Hexapoda</taxon>
        <taxon>Insecta</taxon>
        <taxon>Pterygota</taxon>
        <taxon>Neoptera</taxon>
        <taxon>Endopterygota</taxon>
        <taxon>Lepidoptera</taxon>
        <taxon>Glossata</taxon>
        <taxon>Ditrysia</taxon>
        <taxon>Tineoidea</taxon>
        <taxon>Psychidae</taxon>
        <taxon>Oiketicinae</taxon>
        <taxon>Eumeta</taxon>
    </lineage>
</organism>
<dbReference type="AlphaFoldDB" id="A0A4C1WHT4"/>